<proteinExistence type="inferred from homology"/>
<dbReference type="GO" id="GO:0016787">
    <property type="term" value="F:hydrolase activity"/>
    <property type="evidence" value="ECO:0007669"/>
    <property type="project" value="UniProtKB-KW"/>
</dbReference>
<dbReference type="Pfam" id="PF00561">
    <property type="entry name" value="Abhydrolase_1"/>
    <property type="match status" value="1"/>
</dbReference>
<organism evidence="7 8">
    <name type="scientific">Corynebacterium maris DSM 45190</name>
    <dbReference type="NCBI Taxonomy" id="1224163"/>
    <lineage>
        <taxon>Bacteria</taxon>
        <taxon>Bacillati</taxon>
        <taxon>Actinomycetota</taxon>
        <taxon>Actinomycetes</taxon>
        <taxon>Mycobacteriales</taxon>
        <taxon>Corynebacteriaceae</taxon>
        <taxon>Corynebacterium</taxon>
    </lineage>
</organism>
<gene>
    <name evidence="7" type="ORF">B841_05540</name>
</gene>
<dbReference type="STRING" id="1224163.B841_05540"/>
<dbReference type="InterPro" id="IPR000073">
    <property type="entry name" value="AB_hydrolase_1"/>
</dbReference>
<evidence type="ECO:0000256" key="1">
    <source>
        <dbReference type="ARBA" id="ARBA00010088"/>
    </source>
</evidence>
<dbReference type="KEGG" id="cmd:B841_05540"/>
<sequence length="550" mass="58929">MENITVTTVFTRLRRAGAVTAAALGAAALLVAPAGAQDGADPLAPDVTWEDCPIQVVDPAAECGRIEVPQEYSDPDDGTISVGFVRYPAAKQNAKRGTVFGNPGGPGGDAYGYFSSGAGFDWPQAIVDEWDRVAVQPRGLQGSTPLDCTTPGPNAAVDYHLSSGAFLQDSCEQADPGYTQSVTTSNTAEDWEMVRRALDLDEISIIGLSYGTYLGSLYATRYPDRVDRLVLDSAMDPAIGWPQLLADQKPGYTQALHDFFGFVAARDDTYGLGETPYQVYQYWAGLIYQESGQTPTLTPPPMQPGELPAELTSAQNEQINAAVADAVNMTTPALVQAQALANLAANPEASLVNSAIYANTYSVLPWPAEWDTLARLLNGSLFDDPAYQQQVEQVEQTVPSEEQLLQMQADAYNAQAMQTMVICNETRGEGDLSHLPSYLWNGYVIVDPVQVGQDAYASGQSCRGIEPSSQMFPLDGSELEITPLQISGTGDPQTRYQGHRTIADAMGAEVVTVNGPGHGHLARGNERVDEIVAEYLRTGEAKSTEVEGLG</sequence>
<dbReference type="HOGENOM" id="CLU_013364_3_2_11"/>
<dbReference type="EMBL" id="CP003924">
    <property type="protein sequence ID" value="AGS34581.1"/>
    <property type="molecule type" value="Genomic_DNA"/>
</dbReference>
<feature type="domain" description="Peptidase S33 tripeptidyl aminopeptidase-like C-terminal" evidence="6">
    <location>
        <begin position="449"/>
        <end position="544"/>
    </location>
</feature>
<evidence type="ECO:0008006" key="9">
    <source>
        <dbReference type="Google" id="ProtNLM"/>
    </source>
</evidence>
<dbReference type="InterPro" id="IPR051601">
    <property type="entry name" value="Serine_prot/Carboxylest_S33"/>
</dbReference>
<dbReference type="eggNOG" id="COG0596">
    <property type="taxonomic scope" value="Bacteria"/>
</dbReference>
<comment type="similarity">
    <text evidence="1">Belongs to the peptidase S33 family.</text>
</comment>
<dbReference type="AlphaFoldDB" id="S5TI72"/>
<dbReference type="PANTHER" id="PTHR43248:SF29">
    <property type="entry name" value="TRIPEPTIDYL AMINOPEPTIDASE"/>
    <property type="match status" value="1"/>
</dbReference>
<evidence type="ECO:0000256" key="4">
    <source>
        <dbReference type="SAM" id="SignalP"/>
    </source>
</evidence>
<dbReference type="Proteomes" id="UP000015388">
    <property type="component" value="Chromosome"/>
</dbReference>
<evidence type="ECO:0000313" key="8">
    <source>
        <dbReference type="Proteomes" id="UP000015388"/>
    </source>
</evidence>
<name>S5TI72_9CORY</name>
<feature type="chain" id="PRO_5004532472" description="Hydrolase" evidence="4">
    <location>
        <begin position="37"/>
        <end position="550"/>
    </location>
</feature>
<evidence type="ECO:0000259" key="6">
    <source>
        <dbReference type="Pfam" id="PF08386"/>
    </source>
</evidence>
<reference evidence="7 8" key="1">
    <citation type="submission" date="2012-11" db="EMBL/GenBank/DDBJ databases">
        <title>The complete genome sequence of Corynebacterium maris Coryn-1 (=DSM 45190).</title>
        <authorList>
            <person name="Schaffert L."/>
            <person name="Albersmeier A."/>
            <person name="Kalinowski J."/>
            <person name="Ruckert C."/>
        </authorList>
    </citation>
    <scope>NUCLEOTIDE SEQUENCE [LARGE SCALE GENOMIC DNA]</scope>
    <source>
        <strain evidence="8">Coryn-1</strain>
    </source>
</reference>
<evidence type="ECO:0000313" key="7">
    <source>
        <dbReference type="EMBL" id="AGS34581.1"/>
    </source>
</evidence>
<evidence type="ECO:0000256" key="2">
    <source>
        <dbReference type="ARBA" id="ARBA00022729"/>
    </source>
</evidence>
<evidence type="ECO:0000256" key="3">
    <source>
        <dbReference type="ARBA" id="ARBA00022801"/>
    </source>
</evidence>
<dbReference type="InterPro" id="IPR013595">
    <property type="entry name" value="Pept_S33_TAP-like_C"/>
</dbReference>
<dbReference type="PANTHER" id="PTHR43248">
    <property type="entry name" value="2-SUCCINYL-6-HYDROXY-2,4-CYCLOHEXADIENE-1-CARBOXYLATE SYNTHASE"/>
    <property type="match status" value="1"/>
</dbReference>
<keyword evidence="3" id="KW-0378">Hydrolase</keyword>
<feature type="signal peptide" evidence="4">
    <location>
        <begin position="1"/>
        <end position="36"/>
    </location>
</feature>
<feature type="domain" description="AB hydrolase-1" evidence="5">
    <location>
        <begin position="122"/>
        <end position="252"/>
    </location>
</feature>
<dbReference type="Gene3D" id="3.40.50.1820">
    <property type="entry name" value="alpha/beta hydrolase"/>
    <property type="match status" value="1"/>
</dbReference>
<keyword evidence="8" id="KW-1185">Reference proteome</keyword>
<dbReference type="PATRIC" id="fig|1224163.3.peg.1111"/>
<keyword evidence="2 4" id="KW-0732">Signal</keyword>
<dbReference type="SUPFAM" id="SSF53474">
    <property type="entry name" value="alpha/beta-Hydrolases"/>
    <property type="match status" value="1"/>
</dbReference>
<accession>S5TI72</accession>
<protein>
    <recommendedName>
        <fullName evidence="9">Hydrolase</fullName>
    </recommendedName>
</protein>
<dbReference type="InterPro" id="IPR029058">
    <property type="entry name" value="AB_hydrolase_fold"/>
</dbReference>
<evidence type="ECO:0000259" key="5">
    <source>
        <dbReference type="Pfam" id="PF00561"/>
    </source>
</evidence>
<dbReference type="Pfam" id="PF08386">
    <property type="entry name" value="Abhydrolase_4"/>
    <property type="match status" value="1"/>
</dbReference>